<protein>
    <recommendedName>
        <fullName evidence="2">SPT23/MGA2-like DNA-binding domain-containing protein</fullName>
    </recommendedName>
</protein>
<evidence type="ECO:0000313" key="3">
    <source>
        <dbReference type="EMBL" id="KAF2796411.1"/>
    </source>
</evidence>
<dbReference type="EMBL" id="MU001831">
    <property type="protein sequence ID" value="KAF2796411.1"/>
    <property type="molecule type" value="Genomic_DNA"/>
</dbReference>
<feature type="region of interest" description="Disordered" evidence="1">
    <location>
        <begin position="454"/>
        <end position="493"/>
    </location>
</feature>
<organism evidence="3 4">
    <name type="scientific">Melanomma pulvis-pyrius CBS 109.77</name>
    <dbReference type="NCBI Taxonomy" id="1314802"/>
    <lineage>
        <taxon>Eukaryota</taxon>
        <taxon>Fungi</taxon>
        <taxon>Dikarya</taxon>
        <taxon>Ascomycota</taxon>
        <taxon>Pezizomycotina</taxon>
        <taxon>Dothideomycetes</taxon>
        <taxon>Pleosporomycetidae</taxon>
        <taxon>Pleosporales</taxon>
        <taxon>Melanommataceae</taxon>
        <taxon>Melanomma</taxon>
    </lineage>
</organism>
<dbReference type="Proteomes" id="UP000799757">
    <property type="component" value="Unassembled WGS sequence"/>
</dbReference>
<dbReference type="InterPro" id="IPR057962">
    <property type="entry name" value="SPT23_MGA2_DBD"/>
</dbReference>
<name>A0A6A6XJ11_9PLEO</name>
<evidence type="ECO:0000313" key="4">
    <source>
        <dbReference type="Proteomes" id="UP000799757"/>
    </source>
</evidence>
<evidence type="ECO:0000256" key="1">
    <source>
        <dbReference type="SAM" id="MobiDB-lite"/>
    </source>
</evidence>
<feature type="compositionally biased region" description="Polar residues" evidence="1">
    <location>
        <begin position="111"/>
        <end position="127"/>
    </location>
</feature>
<keyword evidence="4" id="KW-1185">Reference proteome</keyword>
<feature type="compositionally biased region" description="Polar residues" evidence="1">
    <location>
        <begin position="86"/>
        <end position="104"/>
    </location>
</feature>
<accession>A0A6A6XJ11</accession>
<feature type="domain" description="SPT23/MGA2-like DNA-binding" evidence="2">
    <location>
        <begin position="274"/>
        <end position="389"/>
    </location>
</feature>
<sequence>MEHAHFDADSKAANTINPADLHNGLFTNFNFGPYCAVNPPAVESPNLDLNTVDSAVDLTSFQEQWPPIKAEPLMLDQFFDLPDHSLGSNTPSPSTDIIFSQANSPGDFIRDQSQTSSPATRNDSLSQDVKPRLTDDAWNPLYATPDAIHIPQTVEPPVIYLCPDKTKTRAETQIRVQLILDPVDDRYVYMHFPRKTLAKPKLLASAEEKKDLESKGESIHMDLFLVCATAVEKPDRLDQALRRAAGKDHIPRRPTGVAIAELDKDDPAHPQNGGEVLICEGCKERERKRYDRKKKRAEDEDEWWSYEDDRVIMINEKEYKKWKDVESGDQRLSPSAKQVEFAMRIACYCRHQEEKCPVGYRVIFTFKDDNGNLVAQHTSEIFQITDDHKNKDPPPEAIPRPLSIPQQYIQTQYPAHPNVVPIYQYPVENQYPTSLGPYSQPPTPVMSAFQTPLSPMETQFPSSTATAATGPPPRQNPPTFSGTASTTPAPQFARPQSVYDAPMLSPTSQVPPDVQYLPRPVSMENFNFSPSMQYPHHQGFASAPPSAASTPINLSRPASPTWEQGPTKKRLHCVYFYVDED</sequence>
<reference evidence="3" key="1">
    <citation type="journal article" date="2020" name="Stud. Mycol.">
        <title>101 Dothideomycetes genomes: a test case for predicting lifestyles and emergence of pathogens.</title>
        <authorList>
            <person name="Haridas S."/>
            <person name="Albert R."/>
            <person name="Binder M."/>
            <person name="Bloem J."/>
            <person name="Labutti K."/>
            <person name="Salamov A."/>
            <person name="Andreopoulos B."/>
            <person name="Baker S."/>
            <person name="Barry K."/>
            <person name="Bills G."/>
            <person name="Bluhm B."/>
            <person name="Cannon C."/>
            <person name="Castanera R."/>
            <person name="Culley D."/>
            <person name="Daum C."/>
            <person name="Ezra D."/>
            <person name="Gonzalez J."/>
            <person name="Henrissat B."/>
            <person name="Kuo A."/>
            <person name="Liang C."/>
            <person name="Lipzen A."/>
            <person name="Lutzoni F."/>
            <person name="Magnuson J."/>
            <person name="Mondo S."/>
            <person name="Nolan M."/>
            <person name="Ohm R."/>
            <person name="Pangilinan J."/>
            <person name="Park H.-J."/>
            <person name="Ramirez L."/>
            <person name="Alfaro M."/>
            <person name="Sun H."/>
            <person name="Tritt A."/>
            <person name="Yoshinaga Y."/>
            <person name="Zwiers L.-H."/>
            <person name="Turgeon B."/>
            <person name="Goodwin S."/>
            <person name="Spatafora J."/>
            <person name="Crous P."/>
            <person name="Grigoriev I."/>
        </authorList>
    </citation>
    <scope>NUCLEOTIDE SEQUENCE</scope>
    <source>
        <strain evidence="3">CBS 109.77</strain>
    </source>
</reference>
<feature type="region of interest" description="Disordered" evidence="1">
    <location>
        <begin position="536"/>
        <end position="565"/>
    </location>
</feature>
<gene>
    <name evidence="3" type="ORF">K505DRAFT_323285</name>
</gene>
<dbReference type="OrthoDB" id="71307at2759"/>
<feature type="compositionally biased region" description="Low complexity" evidence="1">
    <location>
        <begin position="541"/>
        <end position="551"/>
    </location>
</feature>
<evidence type="ECO:0000259" key="2">
    <source>
        <dbReference type="Pfam" id="PF25603"/>
    </source>
</evidence>
<feature type="compositionally biased region" description="Polar residues" evidence="1">
    <location>
        <begin position="454"/>
        <end position="467"/>
    </location>
</feature>
<dbReference type="AlphaFoldDB" id="A0A6A6XJ11"/>
<feature type="compositionally biased region" description="Polar residues" evidence="1">
    <location>
        <begin position="552"/>
        <end position="564"/>
    </location>
</feature>
<feature type="compositionally biased region" description="Polar residues" evidence="1">
    <location>
        <begin position="477"/>
        <end position="489"/>
    </location>
</feature>
<proteinExistence type="predicted"/>
<dbReference type="Pfam" id="PF25603">
    <property type="entry name" value="SPT23_MGA2_DBD"/>
    <property type="match status" value="1"/>
</dbReference>
<feature type="region of interest" description="Disordered" evidence="1">
    <location>
        <begin position="84"/>
        <end position="131"/>
    </location>
</feature>